<evidence type="ECO:0000256" key="2">
    <source>
        <dbReference type="ARBA" id="ARBA00022448"/>
    </source>
</evidence>
<keyword evidence="2" id="KW-0813">Transport</keyword>
<dbReference type="CDD" id="cd09628">
    <property type="entry name" value="DOMON_SDR_2_like"/>
    <property type="match status" value="1"/>
</dbReference>
<dbReference type="AlphaFoldDB" id="A0AAD9URN6"/>
<evidence type="ECO:0000256" key="5">
    <source>
        <dbReference type="ARBA" id="ARBA00022982"/>
    </source>
</evidence>
<keyword evidence="4 9" id="KW-0732">Signal</keyword>
<feature type="signal peptide" evidence="9">
    <location>
        <begin position="1"/>
        <end position="26"/>
    </location>
</feature>
<keyword evidence="6 8" id="KW-1133">Transmembrane helix</keyword>
<feature type="transmembrane region" description="Helical" evidence="8">
    <location>
        <begin position="197"/>
        <end position="220"/>
    </location>
</feature>
<evidence type="ECO:0000256" key="9">
    <source>
        <dbReference type="SAM" id="SignalP"/>
    </source>
</evidence>
<feature type="transmembrane region" description="Helical" evidence="8">
    <location>
        <begin position="342"/>
        <end position="363"/>
    </location>
</feature>
<evidence type="ECO:0000256" key="4">
    <source>
        <dbReference type="ARBA" id="ARBA00022729"/>
    </source>
</evidence>
<keyword evidence="3 8" id="KW-0812">Transmembrane</keyword>
<feature type="transmembrane region" description="Helical" evidence="8">
    <location>
        <begin position="277"/>
        <end position="295"/>
    </location>
</feature>
<reference evidence="12" key="1">
    <citation type="journal article" date="2023" name="G3 (Bethesda)">
        <title>Whole genome assembly and annotation of the endangered Caribbean coral Acropora cervicornis.</title>
        <authorList>
            <person name="Selwyn J.D."/>
            <person name="Vollmer S.V."/>
        </authorList>
    </citation>
    <scope>NUCLEOTIDE SEQUENCE</scope>
    <source>
        <strain evidence="12">K2</strain>
    </source>
</reference>
<protein>
    <submittedName>
        <fullName evidence="12">Ferric-chelate reductase 1</fullName>
    </submittedName>
</protein>
<feature type="transmembrane region" description="Helical" evidence="8">
    <location>
        <begin position="240"/>
        <end position="265"/>
    </location>
</feature>
<dbReference type="PROSITE" id="PS50939">
    <property type="entry name" value="CYTOCHROME_B561"/>
    <property type="match status" value="1"/>
</dbReference>
<dbReference type="Pfam" id="PF03188">
    <property type="entry name" value="Cytochrom_B561"/>
    <property type="match status" value="1"/>
</dbReference>
<evidence type="ECO:0000256" key="3">
    <source>
        <dbReference type="ARBA" id="ARBA00022692"/>
    </source>
</evidence>
<sequence length="412" mass="45511">MERIRIHTRDAGAIFLAVLLWQGISGSVRGTQLSPKHGDSDPKLVFSGNDCGKTKGCYFNPESCSNSPNNCNYFVSYTMKGSRVTFELSGKKKWISVGFNLKAEMDGTDSIICSALPNGSTLIGHYPVIGHKTPIRTKQKSSKMMAVDLNKDLYIIFASGPVGEDGSLMEHRWFSHSMSPVNLAEIEILEVSSYDLLVIQLHAVLMVLAWVGFATLGMFIARYMRPVWGEKEICGKRIWFVVHITIMLCTALLTIFGSALAFLYVGSWSEDAGAHPFIGVIVLIITVLQPIIAFFRPPVNSGRRRVLFNWAHRGVGLMALALAVLNIFLGCVLPAFHLENSAVYVMIVYLLALASVCGFEFYLSLCTKTDADDFNVLSRSDGDEVEVAVTSRRQNSGDFRKVRTVTSVTLLE</sequence>
<proteinExistence type="predicted"/>
<dbReference type="GO" id="GO:0016020">
    <property type="term" value="C:membrane"/>
    <property type="evidence" value="ECO:0007669"/>
    <property type="project" value="UniProtKB-SubCell"/>
</dbReference>
<feature type="domain" description="DOMON" evidence="10">
    <location>
        <begin position="71"/>
        <end position="193"/>
    </location>
</feature>
<evidence type="ECO:0000256" key="1">
    <source>
        <dbReference type="ARBA" id="ARBA00004370"/>
    </source>
</evidence>
<dbReference type="CDD" id="cd08760">
    <property type="entry name" value="Cyt_b561_FRRS1_like"/>
    <property type="match status" value="1"/>
</dbReference>
<dbReference type="SMART" id="SM00665">
    <property type="entry name" value="B561"/>
    <property type="match status" value="1"/>
</dbReference>
<evidence type="ECO:0000259" key="11">
    <source>
        <dbReference type="PROSITE" id="PS50939"/>
    </source>
</evidence>
<dbReference type="InterPro" id="IPR006593">
    <property type="entry name" value="Cyt_b561/ferric_Rdtase_TM"/>
</dbReference>
<evidence type="ECO:0000313" key="12">
    <source>
        <dbReference type="EMBL" id="KAK2547459.1"/>
    </source>
</evidence>
<reference evidence="12" key="2">
    <citation type="journal article" date="2023" name="Science">
        <title>Genomic signatures of disease resistance in endangered staghorn corals.</title>
        <authorList>
            <person name="Vollmer S.V."/>
            <person name="Selwyn J.D."/>
            <person name="Despard B.A."/>
            <person name="Roesel C.L."/>
        </authorList>
    </citation>
    <scope>NUCLEOTIDE SEQUENCE</scope>
    <source>
        <strain evidence="12">K2</strain>
    </source>
</reference>
<accession>A0AAD9URN6</accession>
<dbReference type="PANTHER" id="PTHR23130:SF171">
    <property type="entry name" value="OS01G0895300 PROTEIN"/>
    <property type="match status" value="1"/>
</dbReference>
<name>A0AAD9URN6_ACRCE</name>
<feature type="domain" description="Cytochrome b561" evidence="11">
    <location>
        <begin position="165"/>
        <end position="370"/>
    </location>
</feature>
<dbReference type="Proteomes" id="UP001249851">
    <property type="component" value="Unassembled WGS sequence"/>
</dbReference>
<evidence type="ECO:0000259" key="10">
    <source>
        <dbReference type="PROSITE" id="PS50836"/>
    </source>
</evidence>
<dbReference type="EMBL" id="JARQWQ010000183">
    <property type="protein sequence ID" value="KAK2547459.1"/>
    <property type="molecule type" value="Genomic_DNA"/>
</dbReference>
<organism evidence="12 13">
    <name type="scientific">Acropora cervicornis</name>
    <name type="common">Staghorn coral</name>
    <dbReference type="NCBI Taxonomy" id="6130"/>
    <lineage>
        <taxon>Eukaryota</taxon>
        <taxon>Metazoa</taxon>
        <taxon>Cnidaria</taxon>
        <taxon>Anthozoa</taxon>
        <taxon>Hexacorallia</taxon>
        <taxon>Scleractinia</taxon>
        <taxon>Astrocoeniina</taxon>
        <taxon>Acroporidae</taxon>
        <taxon>Acropora</taxon>
    </lineage>
</organism>
<dbReference type="Gene3D" id="1.20.120.1770">
    <property type="match status" value="1"/>
</dbReference>
<dbReference type="PANTHER" id="PTHR23130">
    <property type="entry name" value="CYTOCHROME B561 AND DOMON DOMAIN-CONTAINING PROTEIN"/>
    <property type="match status" value="1"/>
</dbReference>
<keyword evidence="7 8" id="KW-0472">Membrane</keyword>
<keyword evidence="5" id="KW-0249">Electron transport</keyword>
<dbReference type="PROSITE" id="PS50836">
    <property type="entry name" value="DOMON"/>
    <property type="match status" value="1"/>
</dbReference>
<dbReference type="Pfam" id="PF03351">
    <property type="entry name" value="DOMON"/>
    <property type="match status" value="1"/>
</dbReference>
<comment type="caution">
    <text evidence="12">The sequence shown here is derived from an EMBL/GenBank/DDBJ whole genome shotgun (WGS) entry which is preliminary data.</text>
</comment>
<evidence type="ECO:0000256" key="6">
    <source>
        <dbReference type="ARBA" id="ARBA00022989"/>
    </source>
</evidence>
<dbReference type="InterPro" id="IPR005018">
    <property type="entry name" value="DOMON_domain"/>
</dbReference>
<feature type="chain" id="PRO_5041899292" evidence="9">
    <location>
        <begin position="27"/>
        <end position="412"/>
    </location>
</feature>
<evidence type="ECO:0000256" key="7">
    <source>
        <dbReference type="ARBA" id="ARBA00023136"/>
    </source>
</evidence>
<evidence type="ECO:0000256" key="8">
    <source>
        <dbReference type="SAM" id="Phobius"/>
    </source>
</evidence>
<keyword evidence="13" id="KW-1185">Reference proteome</keyword>
<evidence type="ECO:0000313" key="13">
    <source>
        <dbReference type="Proteomes" id="UP001249851"/>
    </source>
</evidence>
<gene>
    <name evidence="12" type="ORF">P5673_032541</name>
</gene>
<feature type="transmembrane region" description="Helical" evidence="8">
    <location>
        <begin position="315"/>
        <end position="336"/>
    </location>
</feature>
<comment type="subcellular location">
    <subcellularLocation>
        <location evidence="1">Membrane</location>
    </subcellularLocation>
</comment>